<dbReference type="PANTHER" id="PTHR46086">
    <property type="entry name" value="ALPHA/BETA-HYDROLASES SUPERFAMILY PROTEIN"/>
    <property type="match status" value="1"/>
</dbReference>
<keyword evidence="4" id="KW-1185">Reference proteome</keyword>
<dbReference type="GO" id="GO:0006629">
    <property type="term" value="P:lipid metabolic process"/>
    <property type="evidence" value="ECO:0007669"/>
    <property type="project" value="InterPro"/>
</dbReference>
<dbReference type="CDD" id="cd00519">
    <property type="entry name" value="Lipase_3"/>
    <property type="match status" value="1"/>
</dbReference>
<dbReference type="SUPFAM" id="SSF53474">
    <property type="entry name" value="alpha/beta-Hydrolases"/>
    <property type="match status" value="1"/>
</dbReference>
<name>A0AAV0RB31_9ROSI</name>
<evidence type="ECO:0000313" key="4">
    <source>
        <dbReference type="Proteomes" id="UP001154282"/>
    </source>
</evidence>
<keyword evidence="1" id="KW-0378">Hydrolase</keyword>
<comment type="caution">
    <text evidence="3">The sequence shown here is derived from an EMBL/GenBank/DDBJ whole genome shotgun (WGS) entry which is preliminary data.</text>
</comment>
<proteinExistence type="predicted"/>
<dbReference type="InterPro" id="IPR044819">
    <property type="entry name" value="OBL-like"/>
</dbReference>
<gene>
    <name evidence="3" type="ORF">LITE_LOCUS46919</name>
</gene>
<feature type="non-terminal residue" evidence="3">
    <location>
        <position position="1"/>
    </location>
</feature>
<reference evidence="3" key="1">
    <citation type="submission" date="2022-08" db="EMBL/GenBank/DDBJ databases">
        <authorList>
            <person name="Gutierrez-Valencia J."/>
        </authorList>
    </citation>
    <scope>NUCLEOTIDE SEQUENCE</scope>
</reference>
<evidence type="ECO:0000256" key="1">
    <source>
        <dbReference type="ARBA" id="ARBA00022801"/>
    </source>
</evidence>
<dbReference type="PANTHER" id="PTHR46086:SF17">
    <property type="entry name" value="ALPHA_BETA-HYDROLASES SUPERFAMILY PROTEIN"/>
    <property type="match status" value="1"/>
</dbReference>
<dbReference type="InterPro" id="IPR029058">
    <property type="entry name" value="AB_hydrolase_fold"/>
</dbReference>
<feature type="domain" description="Fungal lipase-type" evidence="2">
    <location>
        <begin position="226"/>
        <end position="391"/>
    </location>
</feature>
<dbReference type="AlphaFoldDB" id="A0AAV0RB31"/>
<dbReference type="EMBL" id="CAMGYJ010000010">
    <property type="protein sequence ID" value="CAI0553633.1"/>
    <property type="molecule type" value="Genomic_DNA"/>
</dbReference>
<accession>A0AAV0RB31</accession>
<evidence type="ECO:0000259" key="2">
    <source>
        <dbReference type="Pfam" id="PF01764"/>
    </source>
</evidence>
<organism evidence="3 4">
    <name type="scientific">Linum tenue</name>
    <dbReference type="NCBI Taxonomy" id="586396"/>
    <lineage>
        <taxon>Eukaryota</taxon>
        <taxon>Viridiplantae</taxon>
        <taxon>Streptophyta</taxon>
        <taxon>Embryophyta</taxon>
        <taxon>Tracheophyta</taxon>
        <taxon>Spermatophyta</taxon>
        <taxon>Magnoliopsida</taxon>
        <taxon>eudicotyledons</taxon>
        <taxon>Gunneridae</taxon>
        <taxon>Pentapetalae</taxon>
        <taxon>rosids</taxon>
        <taxon>fabids</taxon>
        <taxon>Malpighiales</taxon>
        <taxon>Linaceae</taxon>
        <taxon>Linum</taxon>
    </lineage>
</organism>
<dbReference type="InterPro" id="IPR002921">
    <property type="entry name" value="Fungal_lipase-type"/>
</dbReference>
<sequence>VFALDQENYHYTLSAIIPNIMSQMECDKRFSSDYMLLNHEELSLSDLFRLLFSSDVEKRKVVDSKENKEESFERRWLMFVSIVVQKTLQFFSRPLAFVGSCVEMWLGLLSSNGGFGGLLLNVLTGKVVVPDKESATFVSFIGNFDKRTELDKSIEIGDPRYNAALAMMAAKASYENPIYIQTIVNNHWQMEFLGSFDFWNEYQNKATTQAFLMRDTTQPGEEETIVVSFRGTEPFDADAWCSDFDISWYEFPGVGRVHGGFMKALGLQKSLGWPKTLQQQESPSSARPNYKFAYYEIREMLRELMGRNDRAKYVVTGHSLGGALAVLFAAVLTFHGEEMLLERMEGIYAFGQPRVGDAKFGEYMKRKLEEYGIRYYRFVYGYDIVARLPYDNSALMFKHFGTCIYFDRNYLAQVVVEEPNKNYFSLMGTLSMIWNAMMEIIRSFTICRSHGEEYREGWFMRLFRIMGLLIPGIPAHCPQDYVNSTRLGPPHLFSSSL</sequence>
<dbReference type="GO" id="GO:0004806">
    <property type="term" value="F:triacylglycerol lipase activity"/>
    <property type="evidence" value="ECO:0007669"/>
    <property type="project" value="InterPro"/>
</dbReference>
<dbReference type="Pfam" id="PF01764">
    <property type="entry name" value="Lipase_3"/>
    <property type="match status" value="1"/>
</dbReference>
<evidence type="ECO:0000313" key="3">
    <source>
        <dbReference type="EMBL" id="CAI0553633.1"/>
    </source>
</evidence>
<dbReference type="Gene3D" id="3.40.50.1820">
    <property type="entry name" value="alpha/beta hydrolase"/>
    <property type="match status" value="1"/>
</dbReference>
<protein>
    <recommendedName>
        <fullName evidence="2">Fungal lipase-type domain-containing protein</fullName>
    </recommendedName>
</protein>
<dbReference type="Proteomes" id="UP001154282">
    <property type="component" value="Unassembled WGS sequence"/>
</dbReference>